<dbReference type="EMBL" id="QWIP01000007">
    <property type="protein sequence ID" value="RMY78829.1"/>
    <property type="molecule type" value="Genomic_DNA"/>
</dbReference>
<evidence type="ECO:0000313" key="5">
    <source>
        <dbReference type="EMBL" id="RMY78829.1"/>
    </source>
</evidence>
<dbReference type="AlphaFoldDB" id="A0A3M7EQJ6"/>
<dbReference type="Proteomes" id="UP000269276">
    <property type="component" value="Unassembled WGS sequence"/>
</dbReference>
<dbReference type="Pfam" id="PF26140">
    <property type="entry name" value="HEAT_URB1"/>
    <property type="match status" value="1"/>
</dbReference>
<dbReference type="OrthoDB" id="72892at2759"/>
<sequence length="1130" mass="127709">MLVLPKVPATMSKRTRPEADDARPPKRQKPELAQQQPVDEIHFARQLQQLLSFRQDGIQQLRNGINSFKVFLESILYHRDEDARPRQLSILREYLDTQKPEDPKDVERPFLAQLWQAWSFAAQNNNDYLTSSVSAILALLLRTLSSLLDFRDHGMLLCKTVLLHQHLRLVKRGLDAPKHKDFVIQPCIRLLTEATSFDGGALAREVYKRREHTFDVSTLRRNLALVRVDVPEEEARRKPSIRTLTVRYILAHLKYLHEGAKNDLLRSRPLSVALFSHLADDPSDVINDILNVTEQNVLKDDAVQRSAKATLLLHHNLEHVTEVATRSGEQHPSAQRAFAWLKSVCTQESYGILRRSAWYPPGTDTRDREQKRSQDTIELGLDGLDFYDRDDRPDVRNTTLLAWTLTLRPQSDSKERELVITCFESAPELVAAYFAEKNLQLEPKLTNTWIGYASFLFEVIRLHVPERLGYFSDDSQGSEHQHAELPPQTNIIMENLLPGPLTQKVLARCMNQSSDLITFFAKRLLVLAFQKLSTIAREMHQLAEASSASTNLWHEARDRLVSRFTEQAPAMKDVINAFRKTPDDEEHVMQRETGARLLRLYYETAPVQALEEHFDISSALTTALARSESDVAKNEISEMRALELQHLLVIAKHSPGMKWFSKQGGLKYSPLGSLLRLHASDAKNRDLRALLWDIMAQDNLIADENELEALIASLAGDDGSADGLWLFIDDALARASRQPVKYVDQLEAASGQKLPKAIKKQASFEIAGGMPGLLAAAAAEQVAFVKDMAEVVGWVACFLHLTFYSGHTQAAGVLLHSVLEVPGAAGTLDQDDAAKENTLHKVRLLQRDVAKPSKQSTPDQKPVLDFAPLPAESDNHPELFRWAQKDLTLAFEDGDVTSLILCLCSKHSDIRRQGHIQLRSLAFKLRASTVDDKDLLCMLLGEVIETFEQQCLPEDHPLPYLTGTFATRALNVLQEPTHFIYPKVNRYLIKSPEWRIQRMPTHWLSNTVLSQPEEDDAYWKEVTWVLAWLVDGLRTSADLDILRQGGTFEKVTALYSSPGASRHRAAREKVLELLYRATCVEGGSTALVTRAGVLAWLDMVSPADDPTGAMLKRKVRETYDETKVNQWQGL</sequence>
<evidence type="ECO:0000313" key="6">
    <source>
        <dbReference type="Proteomes" id="UP000269276"/>
    </source>
</evidence>
<dbReference type="InterPro" id="IPR039844">
    <property type="entry name" value="URB1"/>
</dbReference>
<dbReference type="InterPro" id="IPR032436">
    <property type="entry name" value="URB1_C"/>
</dbReference>
<reference evidence="5 6" key="1">
    <citation type="journal article" date="2018" name="BMC Genomics">
        <title>Genomic evidence for intraspecific hybridization in a clonal and extremely halotolerant yeast.</title>
        <authorList>
            <person name="Gostincar C."/>
            <person name="Stajich J.E."/>
            <person name="Zupancic J."/>
            <person name="Zalar P."/>
            <person name="Gunde-Cimerman N."/>
        </authorList>
    </citation>
    <scope>NUCLEOTIDE SEQUENCE [LARGE SCALE GENOMIC DNA]</scope>
    <source>
        <strain evidence="5 6">EXF-2682</strain>
    </source>
</reference>
<evidence type="ECO:0000259" key="3">
    <source>
        <dbReference type="Pfam" id="PF16201"/>
    </source>
</evidence>
<feature type="compositionally biased region" description="Basic and acidic residues" evidence="1">
    <location>
        <begin position="15"/>
        <end position="30"/>
    </location>
</feature>
<feature type="domain" description="URB1 N-terminal" evidence="2">
    <location>
        <begin position="111"/>
        <end position="452"/>
    </location>
</feature>
<dbReference type="Pfam" id="PF16201">
    <property type="entry name" value="NopRA1"/>
    <property type="match status" value="1"/>
</dbReference>
<protein>
    <recommendedName>
        <fullName evidence="7">Nucleolar pre-ribosomal-associated protein 1 C-terminal domain-containing protein</fullName>
    </recommendedName>
</protein>
<accession>A0A3M7EQJ6</accession>
<evidence type="ECO:0000259" key="2">
    <source>
        <dbReference type="Pfam" id="PF11707"/>
    </source>
</evidence>
<dbReference type="Pfam" id="PF11707">
    <property type="entry name" value="Npa1"/>
    <property type="match status" value="1"/>
</dbReference>
<feature type="domain" description="URB1 C-terminal" evidence="3">
    <location>
        <begin position="898"/>
        <end position="1096"/>
    </location>
</feature>
<dbReference type="GO" id="GO:0000466">
    <property type="term" value="P:maturation of 5.8S rRNA from tricistronic rRNA transcript (SSU-rRNA, 5.8S rRNA, LSU-rRNA)"/>
    <property type="evidence" value="ECO:0007669"/>
    <property type="project" value="TreeGrafter"/>
</dbReference>
<dbReference type="InterPro" id="IPR021714">
    <property type="entry name" value="URB1_N"/>
</dbReference>
<name>A0A3M7EQJ6_HORWE</name>
<organism evidence="5 6">
    <name type="scientific">Hortaea werneckii</name>
    <name type="common">Black yeast</name>
    <name type="synonym">Cladosporium werneckii</name>
    <dbReference type="NCBI Taxonomy" id="91943"/>
    <lineage>
        <taxon>Eukaryota</taxon>
        <taxon>Fungi</taxon>
        <taxon>Dikarya</taxon>
        <taxon>Ascomycota</taxon>
        <taxon>Pezizomycotina</taxon>
        <taxon>Dothideomycetes</taxon>
        <taxon>Dothideomycetidae</taxon>
        <taxon>Mycosphaerellales</taxon>
        <taxon>Teratosphaeriaceae</taxon>
        <taxon>Hortaea</taxon>
    </lineage>
</organism>
<evidence type="ECO:0008006" key="7">
    <source>
        <dbReference type="Google" id="ProtNLM"/>
    </source>
</evidence>
<dbReference type="InterPro" id="IPR059018">
    <property type="entry name" value="HEAT_URB1"/>
</dbReference>
<feature type="region of interest" description="Disordered" evidence="1">
    <location>
        <begin position="1"/>
        <end position="36"/>
    </location>
</feature>
<evidence type="ECO:0000259" key="4">
    <source>
        <dbReference type="Pfam" id="PF26140"/>
    </source>
</evidence>
<gene>
    <name evidence="5" type="ORF">D0863_00466</name>
</gene>
<evidence type="ECO:0000256" key="1">
    <source>
        <dbReference type="SAM" id="MobiDB-lite"/>
    </source>
</evidence>
<dbReference type="GO" id="GO:0000463">
    <property type="term" value="P:maturation of LSU-rRNA from tricistronic rRNA transcript (SSU-rRNA, 5.8S rRNA, LSU-rRNA)"/>
    <property type="evidence" value="ECO:0007669"/>
    <property type="project" value="TreeGrafter"/>
</dbReference>
<proteinExistence type="predicted"/>
<dbReference type="PANTHER" id="PTHR13500:SF0">
    <property type="entry name" value="NUCLEOLAR PRE-RIBOSOMAL-ASSOCIATED PROTEIN 1"/>
    <property type="match status" value="1"/>
</dbReference>
<feature type="domain" description="URB1 central HEAT repeat" evidence="4">
    <location>
        <begin position="654"/>
        <end position="805"/>
    </location>
</feature>
<dbReference type="GO" id="GO:0005730">
    <property type="term" value="C:nucleolus"/>
    <property type="evidence" value="ECO:0007669"/>
    <property type="project" value="TreeGrafter"/>
</dbReference>
<comment type="caution">
    <text evidence="5">The sequence shown here is derived from an EMBL/GenBank/DDBJ whole genome shotgun (WGS) entry which is preliminary data.</text>
</comment>
<dbReference type="VEuPathDB" id="FungiDB:BTJ68_14974"/>
<dbReference type="PANTHER" id="PTHR13500">
    <property type="entry name" value="NUCLEOLAR PRERIBOSOMAL-ASSOCIATED PROTEIN 1"/>
    <property type="match status" value="1"/>
</dbReference>